<dbReference type="InterPro" id="IPR036390">
    <property type="entry name" value="WH_DNA-bd_sf"/>
</dbReference>
<dbReference type="Pfam" id="PF03965">
    <property type="entry name" value="Penicillinase_R"/>
    <property type="match status" value="1"/>
</dbReference>
<dbReference type="Gene3D" id="1.10.10.10">
    <property type="entry name" value="Winged helix-like DNA-binding domain superfamily/Winged helix DNA-binding domain"/>
    <property type="match status" value="1"/>
</dbReference>
<name>A0ABQ3VA19_9CHLR</name>
<protein>
    <recommendedName>
        <fullName evidence="7">Penicillinase repressor</fullName>
    </recommendedName>
</protein>
<evidence type="ECO:0000313" key="6">
    <source>
        <dbReference type="Proteomes" id="UP000635565"/>
    </source>
</evidence>
<proteinExistence type="inferred from homology"/>
<reference evidence="5 6" key="1">
    <citation type="journal article" date="2021" name="Int. J. Syst. Evol. Microbiol.">
        <title>Reticulibacter mediterranei gen. nov., sp. nov., within the new family Reticulibacteraceae fam. nov., and Ktedonospora formicarum gen. nov., sp. nov., Ktedonobacter robiniae sp. nov., Dictyobacter formicarum sp. nov. and Dictyobacter arantiisoli sp. nov., belonging to the class Ktedonobacteria.</title>
        <authorList>
            <person name="Yabe S."/>
            <person name="Zheng Y."/>
            <person name="Wang C.M."/>
            <person name="Sakai Y."/>
            <person name="Abe K."/>
            <person name="Yokota A."/>
            <person name="Donadio S."/>
            <person name="Cavaletti L."/>
            <person name="Monciardini P."/>
        </authorList>
    </citation>
    <scope>NUCLEOTIDE SEQUENCE [LARGE SCALE GENOMIC DNA]</scope>
    <source>
        <strain evidence="5 6">SOSP1-9</strain>
    </source>
</reference>
<evidence type="ECO:0000313" key="5">
    <source>
        <dbReference type="EMBL" id="GHO82551.1"/>
    </source>
</evidence>
<sequence>MTQEPFLRTFRPDRPGIRKILGDLEAEIMEYIWSRPAEQGVTVREVYEAFCAKRHIAYTTVMSTMTRLAKKQVLRASTEQTAYVYFPTMSADALLSHVAGRMMEDVLLHFSEALQGPAAEPETLERARSLLEEITARRKQQGGT</sequence>
<comment type="similarity">
    <text evidence="1">Belongs to the BlaI transcriptional regulatory family.</text>
</comment>
<comment type="caution">
    <text evidence="5">The sequence shown here is derived from an EMBL/GenBank/DDBJ whole genome shotgun (WGS) entry which is preliminary data.</text>
</comment>
<keyword evidence="4" id="KW-0804">Transcription</keyword>
<organism evidence="5 6">
    <name type="scientific">Dictyobacter formicarum</name>
    <dbReference type="NCBI Taxonomy" id="2778368"/>
    <lineage>
        <taxon>Bacteria</taxon>
        <taxon>Bacillati</taxon>
        <taxon>Chloroflexota</taxon>
        <taxon>Ktedonobacteria</taxon>
        <taxon>Ktedonobacterales</taxon>
        <taxon>Dictyobacteraceae</taxon>
        <taxon>Dictyobacter</taxon>
    </lineage>
</organism>
<dbReference type="RefSeq" id="WP_201360223.1">
    <property type="nucleotide sequence ID" value="NZ_BNJJ01000002.1"/>
</dbReference>
<gene>
    <name evidence="5" type="ORF">KSZ_05570</name>
</gene>
<accession>A0ABQ3VA19</accession>
<dbReference type="InterPro" id="IPR005650">
    <property type="entry name" value="BlaI_family"/>
</dbReference>
<evidence type="ECO:0000256" key="1">
    <source>
        <dbReference type="ARBA" id="ARBA00011046"/>
    </source>
</evidence>
<evidence type="ECO:0008006" key="7">
    <source>
        <dbReference type="Google" id="ProtNLM"/>
    </source>
</evidence>
<dbReference type="Proteomes" id="UP000635565">
    <property type="component" value="Unassembled WGS sequence"/>
</dbReference>
<dbReference type="InterPro" id="IPR036388">
    <property type="entry name" value="WH-like_DNA-bd_sf"/>
</dbReference>
<evidence type="ECO:0000256" key="2">
    <source>
        <dbReference type="ARBA" id="ARBA00023015"/>
    </source>
</evidence>
<keyword evidence="6" id="KW-1185">Reference proteome</keyword>
<keyword evidence="3" id="KW-0238">DNA-binding</keyword>
<dbReference type="EMBL" id="BNJJ01000002">
    <property type="protein sequence ID" value="GHO82551.1"/>
    <property type="molecule type" value="Genomic_DNA"/>
</dbReference>
<evidence type="ECO:0000256" key="4">
    <source>
        <dbReference type="ARBA" id="ARBA00023163"/>
    </source>
</evidence>
<evidence type="ECO:0000256" key="3">
    <source>
        <dbReference type="ARBA" id="ARBA00023125"/>
    </source>
</evidence>
<keyword evidence="2" id="KW-0805">Transcription regulation</keyword>
<dbReference type="SUPFAM" id="SSF46785">
    <property type="entry name" value="Winged helix' DNA-binding domain"/>
    <property type="match status" value="1"/>
</dbReference>